<sequence>MLRKTINICSLNEILDSDLKDSILLINIDRGCLMPESLIAEVYNNNPFVRNKIIKNTNLSKFNYSNKLIPTRHNLSNFLNDAINKVHDMYYVSNKEYNEEEAKKSLLEYNLPLRKIININSLTDHENKKIIYIDSQIDESYLGNTIKKLKIYKLNLFN</sequence>
<proteinExistence type="predicted"/>
<gene>
    <name evidence="1" type="ORF">Catovirus_2_75</name>
</gene>
<protein>
    <submittedName>
        <fullName evidence="1">Uncharacterized protein</fullName>
    </submittedName>
</protein>
<organism evidence="1">
    <name type="scientific">Catovirus CTV1</name>
    <dbReference type="NCBI Taxonomy" id="1977631"/>
    <lineage>
        <taxon>Viruses</taxon>
        <taxon>Varidnaviria</taxon>
        <taxon>Bamfordvirae</taxon>
        <taxon>Nucleocytoviricota</taxon>
        <taxon>Megaviricetes</taxon>
        <taxon>Imitervirales</taxon>
        <taxon>Mimiviridae</taxon>
        <taxon>Klosneuvirinae</taxon>
        <taxon>Catovirus</taxon>
    </lineage>
</organism>
<name>A0A1V0SBQ3_9VIRU</name>
<evidence type="ECO:0000313" key="1">
    <source>
        <dbReference type="EMBL" id="ARF09126.1"/>
    </source>
</evidence>
<accession>A0A1V0SBQ3</accession>
<reference evidence="1" key="1">
    <citation type="journal article" date="2017" name="Science">
        <title>Giant viruses with an expanded complement of translation system components.</title>
        <authorList>
            <person name="Schulz F."/>
            <person name="Yutin N."/>
            <person name="Ivanova N.N."/>
            <person name="Ortega D.R."/>
            <person name="Lee T.K."/>
            <person name="Vierheilig J."/>
            <person name="Daims H."/>
            <person name="Horn M."/>
            <person name="Wagner M."/>
            <person name="Jensen G.J."/>
            <person name="Kyrpides N.C."/>
            <person name="Koonin E.V."/>
            <person name="Woyke T."/>
        </authorList>
    </citation>
    <scope>NUCLEOTIDE SEQUENCE</scope>
    <source>
        <strain evidence="1">CTV1</strain>
    </source>
</reference>
<dbReference type="EMBL" id="KY684084">
    <property type="protein sequence ID" value="ARF09126.1"/>
    <property type="molecule type" value="Genomic_DNA"/>
</dbReference>